<dbReference type="AlphaFoldDB" id="A0A371GQC4"/>
<comment type="caution">
    <text evidence="1">The sequence shown here is derived from an EMBL/GenBank/DDBJ whole genome shotgun (WGS) entry which is preliminary data.</text>
</comment>
<gene>
    <name evidence="1" type="ORF">CR513_25111</name>
</gene>
<feature type="non-terminal residue" evidence="1">
    <location>
        <position position="1"/>
    </location>
</feature>
<accession>A0A371GQC4</accession>
<protein>
    <submittedName>
        <fullName evidence="1">Uncharacterized protein</fullName>
    </submittedName>
</protein>
<dbReference type="EMBL" id="QJKJ01004801">
    <property type="protein sequence ID" value="RDX92720.1"/>
    <property type="molecule type" value="Genomic_DNA"/>
</dbReference>
<name>A0A371GQC4_MUCPR</name>
<evidence type="ECO:0000313" key="2">
    <source>
        <dbReference type="Proteomes" id="UP000257109"/>
    </source>
</evidence>
<sequence>MLYGHIEQLTELHWECHPTGLSSAMLVFNKTLNPKHRAYWAIKKCNMAYDQELEELCLEAYKNSQIYKEKDLEKGVHSQPKGTSVQYLIKTHNRWDEPFVVTDIFPYGAVEVRDAANNHTFKVNGHQLKLYHEGPNLSSILGKVDIIIVVEPIIPDDL</sequence>
<dbReference type="Proteomes" id="UP000257109">
    <property type="component" value="Unassembled WGS sequence"/>
</dbReference>
<reference evidence="1" key="1">
    <citation type="submission" date="2018-05" db="EMBL/GenBank/DDBJ databases">
        <title>Draft genome of Mucuna pruriens seed.</title>
        <authorList>
            <person name="Nnadi N.E."/>
            <person name="Vos R."/>
            <person name="Hasami M.H."/>
            <person name="Devisetty U.K."/>
            <person name="Aguiy J.C."/>
        </authorList>
    </citation>
    <scope>NUCLEOTIDE SEQUENCE [LARGE SCALE GENOMIC DNA]</scope>
    <source>
        <strain evidence="1">JCA_2017</strain>
    </source>
</reference>
<dbReference type="OrthoDB" id="1415873at2759"/>
<keyword evidence="2" id="KW-1185">Reference proteome</keyword>
<proteinExistence type="predicted"/>
<evidence type="ECO:0000313" key="1">
    <source>
        <dbReference type="EMBL" id="RDX92720.1"/>
    </source>
</evidence>
<organism evidence="1 2">
    <name type="scientific">Mucuna pruriens</name>
    <name type="common">Velvet bean</name>
    <name type="synonym">Dolichos pruriens</name>
    <dbReference type="NCBI Taxonomy" id="157652"/>
    <lineage>
        <taxon>Eukaryota</taxon>
        <taxon>Viridiplantae</taxon>
        <taxon>Streptophyta</taxon>
        <taxon>Embryophyta</taxon>
        <taxon>Tracheophyta</taxon>
        <taxon>Spermatophyta</taxon>
        <taxon>Magnoliopsida</taxon>
        <taxon>eudicotyledons</taxon>
        <taxon>Gunneridae</taxon>
        <taxon>Pentapetalae</taxon>
        <taxon>rosids</taxon>
        <taxon>fabids</taxon>
        <taxon>Fabales</taxon>
        <taxon>Fabaceae</taxon>
        <taxon>Papilionoideae</taxon>
        <taxon>50 kb inversion clade</taxon>
        <taxon>NPAAA clade</taxon>
        <taxon>indigoferoid/millettioid clade</taxon>
        <taxon>Phaseoleae</taxon>
        <taxon>Mucuna</taxon>
    </lineage>
</organism>